<comment type="caution">
    <text evidence="1">The sequence shown here is derived from an EMBL/GenBank/DDBJ whole genome shotgun (WGS) entry which is preliminary data.</text>
</comment>
<evidence type="ECO:0000313" key="1">
    <source>
        <dbReference type="EMBL" id="MDN4121767.1"/>
    </source>
</evidence>
<dbReference type="Gene3D" id="2.30.30.830">
    <property type="match status" value="1"/>
</dbReference>
<evidence type="ECO:0000313" key="2">
    <source>
        <dbReference type="Proteomes" id="UP001168613"/>
    </source>
</evidence>
<reference evidence="1" key="1">
    <citation type="submission" date="2021-11" db="EMBL/GenBank/DDBJ databases">
        <title>Draft genome sequence of Alcaligenes endophyticus type strain CCUG 75668T.</title>
        <authorList>
            <person name="Salva-Serra F."/>
            <person name="Duran R.E."/>
            <person name="Seeger M."/>
            <person name="Moore E.R.B."/>
            <person name="Jaen-Luchoro D."/>
        </authorList>
    </citation>
    <scope>NUCLEOTIDE SEQUENCE</scope>
    <source>
        <strain evidence="1">CCUG 75668</strain>
    </source>
</reference>
<proteinExistence type="predicted"/>
<dbReference type="EMBL" id="JAJHNU010000003">
    <property type="protein sequence ID" value="MDN4121767.1"/>
    <property type="molecule type" value="Genomic_DNA"/>
</dbReference>
<protein>
    <recommendedName>
        <fullName evidence="3">Type II secretion system protein GspC N-terminal domain-containing protein</fullName>
    </recommendedName>
</protein>
<organism evidence="1 2">
    <name type="scientific">Alcaligenes endophyticus</name>
    <dbReference type="NCBI Taxonomy" id="1929088"/>
    <lineage>
        <taxon>Bacteria</taxon>
        <taxon>Pseudomonadati</taxon>
        <taxon>Pseudomonadota</taxon>
        <taxon>Betaproteobacteria</taxon>
        <taxon>Burkholderiales</taxon>
        <taxon>Alcaligenaceae</taxon>
        <taxon>Alcaligenes</taxon>
    </lineage>
</organism>
<dbReference type="RefSeq" id="WP_266123223.1">
    <property type="nucleotide sequence ID" value="NZ_JAJHNU010000003.1"/>
</dbReference>
<sequence>MNRSSPWISKKASTHTLGVLLAAISAIYCYMDFFQPYEASVSITKPIIFNSDSTSQHMTRWLEPGDIQLNIELLGIIHHSGNEVALVRVNNQASQAYTAGDLLAPELRLSQIAPHAITITHHQRSYTISLEPTTIQEGVLLRSVSKDQLTN</sequence>
<dbReference type="Proteomes" id="UP001168613">
    <property type="component" value="Unassembled WGS sequence"/>
</dbReference>
<keyword evidence="2" id="KW-1185">Reference proteome</keyword>
<accession>A0ABT8EKE4</accession>
<evidence type="ECO:0008006" key="3">
    <source>
        <dbReference type="Google" id="ProtNLM"/>
    </source>
</evidence>
<name>A0ABT8EKE4_9BURK</name>
<gene>
    <name evidence="1" type="ORF">LMS43_10740</name>
</gene>